<keyword evidence="2" id="KW-1185">Reference proteome</keyword>
<dbReference type="EMBL" id="FQVG01000008">
    <property type="protein sequence ID" value="SHE58695.1"/>
    <property type="molecule type" value="Genomic_DNA"/>
</dbReference>
<dbReference type="PIRSF" id="PIRSF037257">
    <property type="entry name" value="DUF1021"/>
    <property type="match status" value="1"/>
</dbReference>
<protein>
    <submittedName>
        <fullName evidence="1">Uncharacterized protein Veg</fullName>
    </submittedName>
</protein>
<proteinExistence type="predicted"/>
<dbReference type="RefSeq" id="WP_027309442.1">
    <property type="nucleotide sequence ID" value="NZ_FQVG01000008.1"/>
</dbReference>
<dbReference type="PANTHER" id="PTHR40026:SF1">
    <property type="entry name" value="PROTEIN VEG"/>
    <property type="match status" value="1"/>
</dbReference>
<dbReference type="InterPro" id="IPR009366">
    <property type="entry name" value="Protein_Veg"/>
</dbReference>
<sequence>MKGKELLDAIKKNIDEHVGEKVLLKANNGRKKVLVKEGILEQTYPNIFVVRVEASDNTSRVISYSYSDILTKNVQIVFENNEVAM</sequence>
<gene>
    <name evidence="1" type="ORF">SAMN02746091_00717</name>
</gene>
<reference evidence="2" key="1">
    <citation type="submission" date="2016-11" db="EMBL/GenBank/DDBJ databases">
        <authorList>
            <person name="Varghese N."/>
            <person name="Submissions S."/>
        </authorList>
    </citation>
    <scope>NUCLEOTIDE SEQUENCE [LARGE SCALE GENOMIC DNA]</scope>
    <source>
        <strain evidence="2">DSM 10124</strain>
    </source>
</reference>
<dbReference type="Proteomes" id="UP000184423">
    <property type="component" value="Unassembled WGS sequence"/>
</dbReference>
<dbReference type="GO" id="GO:0006355">
    <property type="term" value="P:regulation of DNA-templated transcription"/>
    <property type="evidence" value="ECO:0007669"/>
    <property type="project" value="InterPro"/>
</dbReference>
<dbReference type="Pfam" id="PF06257">
    <property type="entry name" value="VEG"/>
    <property type="match status" value="1"/>
</dbReference>
<dbReference type="Gene3D" id="2.30.30.100">
    <property type="match status" value="1"/>
</dbReference>
<evidence type="ECO:0000313" key="1">
    <source>
        <dbReference type="EMBL" id="SHE58695.1"/>
    </source>
</evidence>
<name>A0A1M4UPV1_9CLOT</name>
<accession>A0A1M4UPV1</accession>
<dbReference type="PANTHER" id="PTHR40026">
    <property type="entry name" value="PROTEIN VEG"/>
    <property type="match status" value="1"/>
</dbReference>
<evidence type="ECO:0000313" key="2">
    <source>
        <dbReference type="Proteomes" id="UP000184423"/>
    </source>
</evidence>
<dbReference type="AlphaFoldDB" id="A0A1M4UPV1"/>
<organism evidence="1 2">
    <name type="scientific">Caloramator proteoclasticus DSM 10124</name>
    <dbReference type="NCBI Taxonomy" id="1121262"/>
    <lineage>
        <taxon>Bacteria</taxon>
        <taxon>Bacillati</taxon>
        <taxon>Bacillota</taxon>
        <taxon>Clostridia</taxon>
        <taxon>Eubacteriales</taxon>
        <taxon>Clostridiaceae</taxon>
        <taxon>Caloramator</taxon>
    </lineage>
</organism>